<name>A0AAN5CU79_9BILA</name>
<dbReference type="AlphaFoldDB" id="A0AAN5CU79"/>
<evidence type="ECO:0000313" key="1">
    <source>
        <dbReference type="EMBL" id="GMR50689.1"/>
    </source>
</evidence>
<sequence>IYGYRVNSDDFSFIARLLHDSNICVLKIHCWIIDDSRASSIIEIASRAREMFISGPHWQISDTSFHYSAAFTGPVFRSYQRPYALLHFIRRTSSFIVEEVLQR</sequence>
<dbReference type="Proteomes" id="UP001328107">
    <property type="component" value="Unassembled WGS sequence"/>
</dbReference>
<comment type="caution">
    <text evidence="1">The sequence shown here is derived from an EMBL/GenBank/DDBJ whole genome shotgun (WGS) entry which is preliminary data.</text>
</comment>
<accession>A0AAN5CU79</accession>
<evidence type="ECO:0000313" key="2">
    <source>
        <dbReference type="Proteomes" id="UP001328107"/>
    </source>
</evidence>
<feature type="non-terminal residue" evidence="1">
    <location>
        <position position="1"/>
    </location>
</feature>
<reference evidence="2" key="1">
    <citation type="submission" date="2022-10" db="EMBL/GenBank/DDBJ databases">
        <title>Genome assembly of Pristionchus species.</title>
        <authorList>
            <person name="Yoshida K."/>
            <person name="Sommer R.J."/>
        </authorList>
    </citation>
    <scope>NUCLEOTIDE SEQUENCE [LARGE SCALE GENOMIC DNA]</scope>
    <source>
        <strain evidence="2">RS5460</strain>
    </source>
</reference>
<organism evidence="1 2">
    <name type="scientific">Pristionchus mayeri</name>
    <dbReference type="NCBI Taxonomy" id="1317129"/>
    <lineage>
        <taxon>Eukaryota</taxon>
        <taxon>Metazoa</taxon>
        <taxon>Ecdysozoa</taxon>
        <taxon>Nematoda</taxon>
        <taxon>Chromadorea</taxon>
        <taxon>Rhabditida</taxon>
        <taxon>Rhabditina</taxon>
        <taxon>Diplogasteromorpha</taxon>
        <taxon>Diplogasteroidea</taxon>
        <taxon>Neodiplogasteridae</taxon>
        <taxon>Pristionchus</taxon>
    </lineage>
</organism>
<keyword evidence="2" id="KW-1185">Reference proteome</keyword>
<gene>
    <name evidence="1" type="ORF">PMAYCL1PPCAC_20884</name>
</gene>
<dbReference type="EMBL" id="BTRK01000004">
    <property type="protein sequence ID" value="GMR50689.1"/>
    <property type="molecule type" value="Genomic_DNA"/>
</dbReference>
<protein>
    <submittedName>
        <fullName evidence="1">Uncharacterized protein</fullName>
    </submittedName>
</protein>
<proteinExistence type="predicted"/>
<feature type="non-terminal residue" evidence="1">
    <location>
        <position position="103"/>
    </location>
</feature>